<evidence type="ECO:0000256" key="2">
    <source>
        <dbReference type="ARBA" id="ARBA00023015"/>
    </source>
</evidence>
<reference evidence="8 9" key="1">
    <citation type="submission" date="2020-01" db="EMBL/GenBank/DDBJ databases">
        <title>Investigation of new actinobacteria for the biodesulphurisation of diesel fuel.</title>
        <authorList>
            <person name="Athi Narayanan S.M."/>
        </authorList>
    </citation>
    <scope>NUCLEOTIDE SEQUENCE [LARGE SCALE GENOMIC DNA]</scope>
    <source>
        <strain evidence="8 9">213E</strain>
    </source>
</reference>
<evidence type="ECO:0000313" key="8">
    <source>
        <dbReference type="EMBL" id="NDK90070.1"/>
    </source>
</evidence>
<protein>
    <submittedName>
        <fullName evidence="8">Response regulator transcription factor</fullName>
    </submittedName>
</protein>
<dbReference type="AlphaFoldDB" id="A0A7K3LP91"/>
<evidence type="ECO:0000256" key="1">
    <source>
        <dbReference type="ARBA" id="ARBA00022553"/>
    </source>
</evidence>
<dbReference type="InterPro" id="IPR000792">
    <property type="entry name" value="Tscrpt_reg_LuxR_C"/>
</dbReference>
<dbReference type="PRINTS" id="PR00038">
    <property type="entry name" value="HTHLUXR"/>
</dbReference>
<dbReference type="CDD" id="cd06170">
    <property type="entry name" value="LuxR_C_like"/>
    <property type="match status" value="1"/>
</dbReference>
<dbReference type="FunFam" id="3.40.50.2300:FF:000018">
    <property type="entry name" value="DNA-binding transcriptional regulator NtrC"/>
    <property type="match status" value="1"/>
</dbReference>
<dbReference type="Gene3D" id="1.10.10.10">
    <property type="entry name" value="Winged helix-like DNA-binding domain superfamily/Winged helix DNA-binding domain"/>
    <property type="match status" value="1"/>
</dbReference>
<keyword evidence="2" id="KW-0805">Transcription regulation</keyword>
<evidence type="ECO:0000259" key="6">
    <source>
        <dbReference type="PROSITE" id="PS50043"/>
    </source>
</evidence>
<dbReference type="InterPro" id="IPR016032">
    <property type="entry name" value="Sig_transdc_resp-reg_C-effctor"/>
</dbReference>
<feature type="domain" description="Response regulatory" evidence="7">
    <location>
        <begin position="41"/>
        <end position="155"/>
    </location>
</feature>
<evidence type="ECO:0000256" key="4">
    <source>
        <dbReference type="ARBA" id="ARBA00023163"/>
    </source>
</evidence>
<keyword evidence="3" id="KW-0238">DNA-binding</keyword>
<dbReference type="EMBL" id="JAADZU010000029">
    <property type="protein sequence ID" value="NDK90070.1"/>
    <property type="molecule type" value="Genomic_DNA"/>
</dbReference>
<dbReference type="GO" id="GO:0000160">
    <property type="term" value="P:phosphorelay signal transduction system"/>
    <property type="evidence" value="ECO:0007669"/>
    <property type="project" value="InterPro"/>
</dbReference>
<dbReference type="GO" id="GO:0006355">
    <property type="term" value="P:regulation of DNA-templated transcription"/>
    <property type="evidence" value="ECO:0007669"/>
    <property type="project" value="InterPro"/>
</dbReference>
<feature type="modified residue" description="4-aspartylphosphate" evidence="5">
    <location>
        <position position="90"/>
    </location>
</feature>
<keyword evidence="9" id="KW-1185">Reference proteome</keyword>
<keyword evidence="4" id="KW-0804">Transcription</keyword>
<evidence type="ECO:0000259" key="7">
    <source>
        <dbReference type="PROSITE" id="PS50110"/>
    </source>
</evidence>
<dbReference type="InterPro" id="IPR011006">
    <property type="entry name" value="CheY-like_superfamily"/>
</dbReference>
<dbReference type="Proteomes" id="UP000466307">
    <property type="component" value="Unassembled WGS sequence"/>
</dbReference>
<gene>
    <name evidence="8" type="ORF">GYA93_10820</name>
</gene>
<evidence type="ECO:0000256" key="3">
    <source>
        <dbReference type="ARBA" id="ARBA00023125"/>
    </source>
</evidence>
<evidence type="ECO:0000313" key="9">
    <source>
        <dbReference type="Proteomes" id="UP000466307"/>
    </source>
</evidence>
<accession>A0A7K3LP91</accession>
<proteinExistence type="predicted"/>
<dbReference type="PANTHER" id="PTHR44688">
    <property type="entry name" value="DNA-BINDING TRANSCRIPTIONAL ACTIVATOR DEVR_DOSR"/>
    <property type="match status" value="1"/>
</dbReference>
<dbReference type="InterPro" id="IPR036388">
    <property type="entry name" value="WH-like_DNA-bd_sf"/>
</dbReference>
<dbReference type="PANTHER" id="PTHR44688:SF16">
    <property type="entry name" value="DNA-BINDING TRANSCRIPTIONAL ACTIVATOR DEVR_DOSR"/>
    <property type="match status" value="1"/>
</dbReference>
<dbReference type="Gene3D" id="3.40.50.2300">
    <property type="match status" value="1"/>
</dbReference>
<dbReference type="Pfam" id="PF00072">
    <property type="entry name" value="Response_reg"/>
    <property type="match status" value="1"/>
</dbReference>
<dbReference type="SMART" id="SM00421">
    <property type="entry name" value="HTH_LUXR"/>
    <property type="match status" value="1"/>
</dbReference>
<sequence>MAHLPDPHRERLRRTAARQVRRRLPELVGPAEAVTAVALPVVHVVDDDDDLRQSVTFLLRTVGITALTYPDASAFLDEFDPEEPGVVVVDVRMPGISGFQLQEILNERDYPAPVIFCSAHGDIAMSVRAIRAGAVDFLEKPYGSQRMLEVVQMHLAKANQLFVQRAERRLVEERVGRLTPRERDVLRLVVGGLSSRMIARDLGTTVKTVDVHRVRIKSKTESDSLSTLVHDVLVHRVAL</sequence>
<dbReference type="SUPFAM" id="SSF52172">
    <property type="entry name" value="CheY-like"/>
    <property type="match status" value="1"/>
</dbReference>
<dbReference type="Pfam" id="PF00196">
    <property type="entry name" value="GerE"/>
    <property type="match status" value="1"/>
</dbReference>
<dbReference type="InterPro" id="IPR001789">
    <property type="entry name" value="Sig_transdc_resp-reg_receiver"/>
</dbReference>
<comment type="caution">
    <text evidence="8">The sequence shown here is derived from an EMBL/GenBank/DDBJ whole genome shotgun (WGS) entry which is preliminary data.</text>
</comment>
<dbReference type="PROSITE" id="PS50110">
    <property type="entry name" value="RESPONSE_REGULATORY"/>
    <property type="match status" value="1"/>
</dbReference>
<keyword evidence="1 5" id="KW-0597">Phosphoprotein</keyword>
<dbReference type="SMART" id="SM00448">
    <property type="entry name" value="REC"/>
    <property type="match status" value="1"/>
</dbReference>
<dbReference type="PROSITE" id="PS50043">
    <property type="entry name" value="HTH_LUXR_2"/>
    <property type="match status" value="1"/>
</dbReference>
<evidence type="ECO:0000256" key="5">
    <source>
        <dbReference type="PROSITE-ProRule" id="PRU00169"/>
    </source>
</evidence>
<dbReference type="GO" id="GO:0003677">
    <property type="term" value="F:DNA binding"/>
    <property type="evidence" value="ECO:0007669"/>
    <property type="project" value="UniProtKB-KW"/>
</dbReference>
<name>A0A7K3LP91_9ACTN</name>
<dbReference type="SUPFAM" id="SSF46894">
    <property type="entry name" value="C-terminal effector domain of the bipartite response regulators"/>
    <property type="match status" value="1"/>
</dbReference>
<feature type="domain" description="HTH luxR-type" evidence="6">
    <location>
        <begin position="171"/>
        <end position="236"/>
    </location>
</feature>
<organism evidence="8 9">
    <name type="scientific">Gordonia desulfuricans</name>
    <dbReference type="NCBI Taxonomy" id="89051"/>
    <lineage>
        <taxon>Bacteria</taxon>
        <taxon>Bacillati</taxon>
        <taxon>Actinomycetota</taxon>
        <taxon>Actinomycetes</taxon>
        <taxon>Mycobacteriales</taxon>
        <taxon>Gordoniaceae</taxon>
        <taxon>Gordonia</taxon>
    </lineage>
</organism>